<feature type="transmembrane region" description="Helical" evidence="10">
    <location>
        <begin position="137"/>
        <end position="155"/>
    </location>
</feature>
<evidence type="ECO:0000256" key="1">
    <source>
        <dbReference type="ARBA" id="ARBA00004127"/>
    </source>
</evidence>
<gene>
    <name evidence="13" type="ORF">OC846_004498</name>
</gene>
<keyword evidence="7 10" id="KW-1133">Transmembrane helix</keyword>
<comment type="subcellular location">
    <subcellularLocation>
        <location evidence="1">Endomembrane system</location>
        <topology evidence="1">Multi-pass membrane protein</topology>
    </subcellularLocation>
    <subcellularLocation>
        <location evidence="10">Vacuole membrane</location>
    </subcellularLocation>
</comment>
<keyword evidence="14" id="KW-1185">Reference proteome</keyword>
<dbReference type="NCBIfam" id="TIGR00378">
    <property type="entry name" value="cax"/>
    <property type="match status" value="1"/>
</dbReference>
<feature type="transmembrane region" description="Helical" evidence="10">
    <location>
        <begin position="193"/>
        <end position="215"/>
    </location>
</feature>
<keyword evidence="6 10" id="KW-0106">Calcium</keyword>
<evidence type="ECO:0000259" key="12">
    <source>
        <dbReference type="Pfam" id="PF01699"/>
    </source>
</evidence>
<feature type="transmembrane region" description="Helical" evidence="10">
    <location>
        <begin position="438"/>
        <end position="459"/>
    </location>
</feature>
<evidence type="ECO:0000313" key="14">
    <source>
        <dbReference type="Proteomes" id="UP001176517"/>
    </source>
</evidence>
<keyword evidence="4 10" id="KW-0109">Calcium transport</keyword>
<dbReference type="FunFam" id="1.20.1420.30:FF:000024">
    <property type="entry name" value="Calcium/proton exchanger, variant"/>
    <property type="match status" value="1"/>
</dbReference>
<feature type="transmembrane region" description="Helical" evidence="10">
    <location>
        <begin position="265"/>
        <end position="283"/>
    </location>
</feature>
<dbReference type="InterPro" id="IPR044880">
    <property type="entry name" value="NCX_ion-bd_dom_sf"/>
</dbReference>
<feature type="domain" description="Sodium/calcium exchanger membrane region" evidence="12">
    <location>
        <begin position="342"/>
        <end position="484"/>
    </location>
</feature>
<comment type="function">
    <text evidence="10">Has a role in promoting intracellular calcium ion sequestration via the exchange of calcium ions for hydrogen ions across the vacuolar membrane. Involved also in manganese ion homeostasis via its uptake into the vacuole.</text>
</comment>
<keyword evidence="9 10" id="KW-0472">Membrane</keyword>
<accession>A0AAN6GQR2</accession>
<feature type="transmembrane region" description="Helical" evidence="10">
    <location>
        <begin position="466"/>
        <end position="486"/>
    </location>
</feature>
<dbReference type="NCBIfam" id="TIGR00846">
    <property type="entry name" value="caca2"/>
    <property type="match status" value="1"/>
</dbReference>
<dbReference type="EMBL" id="JAPDMZ010000137">
    <property type="protein sequence ID" value="KAK0548368.1"/>
    <property type="molecule type" value="Genomic_DNA"/>
</dbReference>
<evidence type="ECO:0000256" key="2">
    <source>
        <dbReference type="ARBA" id="ARBA00008170"/>
    </source>
</evidence>
<evidence type="ECO:0000256" key="6">
    <source>
        <dbReference type="ARBA" id="ARBA00022837"/>
    </source>
</evidence>
<evidence type="ECO:0000256" key="4">
    <source>
        <dbReference type="ARBA" id="ARBA00022568"/>
    </source>
</evidence>
<keyword evidence="5 10" id="KW-0812">Transmembrane</keyword>
<protein>
    <recommendedName>
        <fullName evidence="10">Vacuolar calcium ion transporter</fullName>
    </recommendedName>
</protein>
<feature type="domain" description="Sodium/calcium exchanger membrane region" evidence="12">
    <location>
        <begin position="161"/>
        <end position="318"/>
    </location>
</feature>
<dbReference type="InterPro" id="IPR004798">
    <property type="entry name" value="CAX-like"/>
</dbReference>
<feature type="compositionally biased region" description="Polar residues" evidence="11">
    <location>
        <begin position="1"/>
        <end position="15"/>
    </location>
</feature>
<dbReference type="GO" id="GO:0015369">
    <property type="term" value="F:calcium:proton antiporter activity"/>
    <property type="evidence" value="ECO:0007669"/>
    <property type="project" value="UniProtKB-UniRule"/>
</dbReference>
<evidence type="ECO:0000256" key="10">
    <source>
        <dbReference type="RuleBase" id="RU365028"/>
    </source>
</evidence>
<evidence type="ECO:0000256" key="11">
    <source>
        <dbReference type="SAM" id="MobiDB-lite"/>
    </source>
</evidence>
<feature type="region of interest" description="Disordered" evidence="11">
    <location>
        <begin position="1"/>
        <end position="105"/>
    </location>
</feature>
<feature type="transmembrane region" description="Helical" evidence="10">
    <location>
        <begin position="376"/>
        <end position="399"/>
    </location>
</feature>
<keyword evidence="10" id="KW-0050">Antiport</keyword>
<feature type="transmembrane region" description="Helical" evidence="10">
    <location>
        <begin position="221"/>
        <end position="244"/>
    </location>
</feature>
<feature type="compositionally biased region" description="Polar residues" evidence="11">
    <location>
        <begin position="25"/>
        <end position="34"/>
    </location>
</feature>
<dbReference type="Pfam" id="PF01699">
    <property type="entry name" value="Na_Ca_ex"/>
    <property type="match status" value="2"/>
</dbReference>
<dbReference type="Gene3D" id="1.20.1420.30">
    <property type="entry name" value="NCX, central ion-binding region"/>
    <property type="match status" value="1"/>
</dbReference>
<evidence type="ECO:0000256" key="7">
    <source>
        <dbReference type="ARBA" id="ARBA00022989"/>
    </source>
</evidence>
<reference evidence="13" key="1">
    <citation type="journal article" date="2023" name="PhytoFront">
        <title>Draft Genome Resources of Seven Strains of Tilletia horrida, Causal Agent of Kernel Smut of Rice.</title>
        <authorList>
            <person name="Khanal S."/>
            <person name="Antony Babu S."/>
            <person name="Zhou X.G."/>
        </authorList>
    </citation>
    <scope>NUCLEOTIDE SEQUENCE</scope>
    <source>
        <strain evidence="13">TX6</strain>
    </source>
</reference>
<organism evidence="13 14">
    <name type="scientific">Tilletia horrida</name>
    <dbReference type="NCBI Taxonomy" id="155126"/>
    <lineage>
        <taxon>Eukaryota</taxon>
        <taxon>Fungi</taxon>
        <taxon>Dikarya</taxon>
        <taxon>Basidiomycota</taxon>
        <taxon>Ustilaginomycotina</taxon>
        <taxon>Exobasidiomycetes</taxon>
        <taxon>Tilletiales</taxon>
        <taxon>Tilletiaceae</taxon>
        <taxon>Tilletia</taxon>
    </lineage>
</organism>
<comment type="similarity">
    <text evidence="2 10">Belongs to the Ca(2+):cation antiporter (CaCA) (TC 2.A.19) family.</text>
</comment>
<dbReference type="GO" id="GO:0000329">
    <property type="term" value="C:fungal-type vacuole membrane"/>
    <property type="evidence" value="ECO:0007669"/>
    <property type="project" value="TreeGrafter"/>
</dbReference>
<dbReference type="AlphaFoldDB" id="A0AAN6GQR2"/>
<dbReference type="GO" id="GO:0006874">
    <property type="term" value="P:intracellular calcium ion homeostasis"/>
    <property type="evidence" value="ECO:0007669"/>
    <property type="project" value="TreeGrafter"/>
</dbReference>
<keyword evidence="3 10" id="KW-0813">Transport</keyword>
<dbReference type="GO" id="GO:0012505">
    <property type="term" value="C:endomembrane system"/>
    <property type="evidence" value="ECO:0007669"/>
    <property type="project" value="UniProtKB-SubCell"/>
</dbReference>
<evidence type="ECO:0000256" key="5">
    <source>
        <dbReference type="ARBA" id="ARBA00022692"/>
    </source>
</evidence>
<comment type="caution">
    <text evidence="13">The sequence shown here is derived from an EMBL/GenBank/DDBJ whole genome shotgun (WGS) entry which is preliminary data.</text>
</comment>
<dbReference type="PANTHER" id="PTHR31503">
    <property type="entry name" value="VACUOLAR CALCIUM ION TRANSPORTER"/>
    <property type="match status" value="1"/>
</dbReference>
<feature type="transmembrane region" description="Helical" evidence="10">
    <location>
        <begin position="161"/>
        <end position="181"/>
    </location>
</feature>
<name>A0AAN6GQR2_9BASI</name>
<proteinExistence type="inferred from homology"/>
<sequence length="509" mass="54214">MSEPSTSEKTASNVTPPAELEGGSALTTTQSPSLKQRPARRATIALEEGGDDGSNTDGQRRESRVSGRAIAAGGRFGSAADNRSRSSLAVGQSPARRGTNMSGGSNLRKSFADLLTPERKVGKAPSYGQSLVAIMKYSWINVLLVFIPVSWALHFAIDNDIVIFVTSFLAIMPLAALLAFGTEEIAMRVGQTLGGLINATLGNAVELIVAIISLFQCEITIVQTSLVGSVLSNILLVLGCCFFAGGLKYREQEFKMTAAQLNSSLLLIAVIAVLIPAGFHTALGRLDDNVERSDILKMSRGTAVLLLLIYGAYLFFSLSSHKEFFDDAEEEEEEPSLNFPMAVILLITATVLVGVTSEWLVSAINGVAERGVSKTWIGLILLPIVSNAAEHVTAVTVAVKDKLDLSMGVAVGSSIQIALFVFPLLVVIAWIANKPLSLLLDPFVAVVLFLSVLVVNSALSDGRSNYMEGLTLIMIYLIIAVVFWFVTDDAVAGSLFTDEYCSTGIPAAM</sequence>
<dbReference type="Proteomes" id="UP001176517">
    <property type="component" value="Unassembled WGS sequence"/>
</dbReference>
<evidence type="ECO:0000313" key="13">
    <source>
        <dbReference type="EMBL" id="KAK0548368.1"/>
    </source>
</evidence>
<dbReference type="PANTHER" id="PTHR31503:SF20">
    <property type="entry name" value="CA(2+)_H(+) EXCHANGER, PUTATIVE (EUROFUNG)-RELATED"/>
    <property type="match status" value="1"/>
</dbReference>
<keyword evidence="8 10" id="KW-0406">Ion transport</keyword>
<keyword evidence="10" id="KW-0926">Vacuole</keyword>
<evidence type="ECO:0000256" key="9">
    <source>
        <dbReference type="ARBA" id="ARBA00023136"/>
    </source>
</evidence>
<feature type="transmembrane region" description="Helical" evidence="10">
    <location>
        <begin position="411"/>
        <end position="432"/>
    </location>
</feature>
<feature type="transmembrane region" description="Helical" evidence="10">
    <location>
        <begin position="295"/>
        <end position="316"/>
    </location>
</feature>
<feature type="transmembrane region" description="Helical" evidence="10">
    <location>
        <begin position="337"/>
        <end position="356"/>
    </location>
</feature>
<evidence type="ECO:0000256" key="3">
    <source>
        <dbReference type="ARBA" id="ARBA00022448"/>
    </source>
</evidence>
<dbReference type="InterPro" id="IPR004713">
    <property type="entry name" value="CaH_exchang"/>
</dbReference>
<evidence type="ECO:0000256" key="8">
    <source>
        <dbReference type="ARBA" id="ARBA00023065"/>
    </source>
</evidence>
<dbReference type="InterPro" id="IPR004837">
    <property type="entry name" value="NaCa_Exmemb"/>
</dbReference>